<evidence type="ECO:0000256" key="5">
    <source>
        <dbReference type="ARBA" id="ARBA00022692"/>
    </source>
</evidence>
<feature type="transmembrane region" description="Helical" evidence="8">
    <location>
        <begin position="244"/>
        <end position="263"/>
    </location>
</feature>
<evidence type="ECO:0000256" key="7">
    <source>
        <dbReference type="ARBA" id="ARBA00023136"/>
    </source>
</evidence>
<evidence type="ECO:0000313" key="9">
    <source>
        <dbReference type="EMBL" id="PRP81215.1"/>
    </source>
</evidence>
<comment type="caution">
    <text evidence="9">The sequence shown here is derived from an EMBL/GenBank/DDBJ whole genome shotgun (WGS) entry which is preliminary data.</text>
</comment>
<feature type="transmembrane region" description="Helical" evidence="8">
    <location>
        <begin position="41"/>
        <end position="60"/>
    </location>
</feature>
<evidence type="ECO:0000256" key="3">
    <source>
        <dbReference type="ARBA" id="ARBA00022475"/>
    </source>
</evidence>
<feature type="transmembrane region" description="Helical" evidence="8">
    <location>
        <begin position="81"/>
        <end position="102"/>
    </location>
</feature>
<dbReference type="PANTHER" id="PTHR30574">
    <property type="entry name" value="INNER MEMBRANE PROTEIN YEDE"/>
    <property type="match status" value="1"/>
</dbReference>
<dbReference type="AlphaFoldDB" id="A0A2P6NB79"/>
<feature type="transmembrane region" description="Helical" evidence="8">
    <location>
        <begin position="200"/>
        <end position="223"/>
    </location>
</feature>
<accession>A0A2P6NB79</accession>
<evidence type="ECO:0000256" key="1">
    <source>
        <dbReference type="ARBA" id="ARBA00004429"/>
    </source>
</evidence>
<dbReference type="EMBL" id="MDYQ01000129">
    <property type="protein sequence ID" value="PRP81215.1"/>
    <property type="molecule type" value="Genomic_DNA"/>
</dbReference>
<evidence type="ECO:0000256" key="6">
    <source>
        <dbReference type="ARBA" id="ARBA00022989"/>
    </source>
</evidence>
<name>A0A2P6NB79_9EUKA</name>
<feature type="transmembrane region" description="Helical" evidence="8">
    <location>
        <begin position="269"/>
        <end position="288"/>
    </location>
</feature>
<keyword evidence="7 8" id="KW-0472">Membrane</keyword>
<dbReference type="OrthoDB" id="10254418at2759"/>
<dbReference type="Proteomes" id="UP000241769">
    <property type="component" value="Unassembled WGS sequence"/>
</dbReference>
<protein>
    <submittedName>
        <fullName evidence="9">Uncharacterized protein</fullName>
    </submittedName>
</protein>
<keyword evidence="4" id="KW-0997">Cell inner membrane</keyword>
<keyword evidence="6 8" id="KW-1133">Transmembrane helix</keyword>
<keyword evidence="2" id="KW-0813">Transport</keyword>
<keyword evidence="10" id="KW-1185">Reference proteome</keyword>
<reference evidence="9 10" key="1">
    <citation type="journal article" date="2018" name="Genome Biol. Evol.">
        <title>Multiple Roots of Fruiting Body Formation in Amoebozoa.</title>
        <authorList>
            <person name="Hillmann F."/>
            <person name="Forbes G."/>
            <person name="Novohradska S."/>
            <person name="Ferling I."/>
            <person name="Riege K."/>
            <person name="Groth M."/>
            <person name="Westermann M."/>
            <person name="Marz M."/>
            <person name="Spaller T."/>
            <person name="Winckler T."/>
            <person name="Schaap P."/>
            <person name="Glockner G."/>
        </authorList>
    </citation>
    <scope>NUCLEOTIDE SEQUENCE [LARGE SCALE GENOMIC DNA]</scope>
    <source>
        <strain evidence="9 10">Jena</strain>
    </source>
</reference>
<feature type="transmembrane region" description="Helical" evidence="8">
    <location>
        <begin position="161"/>
        <end position="180"/>
    </location>
</feature>
<dbReference type="GO" id="GO:0005886">
    <property type="term" value="C:plasma membrane"/>
    <property type="evidence" value="ECO:0007669"/>
    <property type="project" value="UniProtKB-SubCell"/>
</dbReference>
<keyword evidence="3" id="KW-1003">Cell membrane</keyword>
<dbReference type="Pfam" id="PF04143">
    <property type="entry name" value="Sulf_transp"/>
    <property type="match status" value="1"/>
</dbReference>
<feature type="transmembrane region" description="Helical" evidence="8">
    <location>
        <begin position="108"/>
        <end position="133"/>
    </location>
</feature>
<feature type="transmembrane region" description="Helical" evidence="8">
    <location>
        <begin position="300"/>
        <end position="322"/>
    </location>
</feature>
<dbReference type="FunCoup" id="A0A2P6NB79">
    <property type="interactions" value="16"/>
</dbReference>
<dbReference type="InParanoid" id="A0A2P6NB79"/>
<evidence type="ECO:0000256" key="2">
    <source>
        <dbReference type="ARBA" id="ARBA00022448"/>
    </source>
</evidence>
<dbReference type="STRING" id="1890364.A0A2P6NB79"/>
<evidence type="ECO:0000256" key="4">
    <source>
        <dbReference type="ARBA" id="ARBA00022519"/>
    </source>
</evidence>
<dbReference type="InterPro" id="IPR007272">
    <property type="entry name" value="Sulf_transp_TsuA/YedE"/>
</dbReference>
<dbReference type="PANTHER" id="PTHR30574:SF1">
    <property type="entry name" value="SULPHUR TRANSPORT DOMAIN-CONTAINING PROTEIN"/>
    <property type="match status" value="1"/>
</dbReference>
<evidence type="ECO:0000313" key="10">
    <source>
        <dbReference type="Proteomes" id="UP000241769"/>
    </source>
</evidence>
<evidence type="ECO:0000256" key="8">
    <source>
        <dbReference type="SAM" id="Phobius"/>
    </source>
</evidence>
<organism evidence="9 10">
    <name type="scientific">Planoprotostelium fungivorum</name>
    <dbReference type="NCBI Taxonomy" id="1890364"/>
    <lineage>
        <taxon>Eukaryota</taxon>
        <taxon>Amoebozoa</taxon>
        <taxon>Evosea</taxon>
        <taxon>Variosea</taxon>
        <taxon>Cavosteliida</taxon>
        <taxon>Cavosteliaceae</taxon>
        <taxon>Planoprotostelium</taxon>
    </lineage>
</organism>
<keyword evidence="5 8" id="KW-0812">Transmembrane</keyword>
<proteinExistence type="predicted"/>
<sequence>MATKIIGGLIAGGLFGAGLVRGGVHLPSVIQDQMLFRDFTMMKMFLTALSVSAASMWLTHRVKPKNLPEPRSIQDQMIIPGVLYSGNIIGGAVMGAGMVIGGTCPGTVYAQIGGGVANALWALTGGLLGAYLYSIYDNNFYHRTSFEAPTLQSSWKLSRPTTYASISIAAASAVAVLYVLTPSTPAPIIGGLLVGASQLVTLLSASIPLGMSASFVVVLGTITSSIKPLRGGYLSKFTGADKDWWAVSTAVGAVVGSYLASTGSSSSGAAWLTAILGGAMVVFGARMAGGCTSGHGITGISTSSFSSIITVAATFGGGMIFARFF</sequence>
<gene>
    <name evidence="9" type="ORF">PROFUN_02049</name>
</gene>
<comment type="subcellular location">
    <subcellularLocation>
        <location evidence="1">Cell inner membrane</location>
        <topology evidence="1">Multi-pass membrane protein</topology>
    </subcellularLocation>
</comment>